<dbReference type="InterPro" id="IPR027463">
    <property type="entry name" value="AcrB_DN_DC_subdom"/>
</dbReference>
<evidence type="ECO:0000313" key="11">
    <source>
        <dbReference type="EMBL" id="TWU14764.1"/>
    </source>
</evidence>
<evidence type="ECO:0000313" key="12">
    <source>
        <dbReference type="Proteomes" id="UP000320735"/>
    </source>
</evidence>
<sequence length="1074" mass="115830">MFSHFFIDRPIFATVLSVVIVIVGGVSYLSLPVAQYPEVAPPTIQVTTSYPGANAETVAETVATPIENEINGVENMIYMSSRSTNDGQLTLDVTFALGTDIDMAQVFVQNRVAIAMPKLPEEVSRQGVTTKKRSPSILMMVNIISPENTHDSLFLSNFVTTKVKDDIARVKGVGDVAIWGARDFSMRLWLDPQKLSARDMTAGDVMAAVREQNVQVAAGRLGSPPVGNNNVGFQYTLNSQGRLVEEEEFANIIVRTGEDGRLTRLKDVGRVELGAKSYDMESSYNGKSGVTLPSITLAVFQLPGSNALETAQAVRATMEDLKNTGRFPNGVEYRIDYDTTVFIDQSIKDVYVTLLQALGLVFVVVLIFLQSWRATIIPMVAVPVSLIGAFGGMAMFGFSLNNLSLFGLVLAIGVVVDDAIVIVEAVESHLASGLSQRDAARKAMTELVGPVIATSLVLLAVFVPTGFMAGITGEFYKQFALTIAAAVAISTFNALTLSPALCALLLKPPTAKKDPAELFMEVAFGWWLFKGFNWAMDKSKNGYARSVYWIVRGALFTLLLYGGLLGLTYYGFMTVPQGFIPQQDKGYLVVNAQLPDAASLERTDDVVQKIIDIAKETPGVKSVIGVSGYSLLISSNLSNAGTAILVLDDFDKRAGVDHLYADAIAADLRKRFNVIQEASVAAFGAPPIDGLGSTGGFKLQVRDIGSLGLLELQKGVDRLASAGNAQPGLVGLSTTFSVSQPQLYLDIDRTKAKTQGVALNDLFETLQVYLGSGYANDFTRDNRNWQVNVQADASYRLTPQDIGRLRVRNDKGDMVPLSTLVKIVDTTGPAIVNHYQSYPSAEINGNNTPGTSSGDAIMIMEGLKTKELGPGMDFLWTDLTYQQIEASKDLMTKLVFPLAVVFVFLVLAAQYESWSLPLAVILIVPMCLFCSIAGVLIAKMDSNIFTQIGQVLLVGLSAKNAILIVEFARNKQDEGMSRIDAVVEACRLRLRPILMTAFSSVLGFLPLILATGAGAEMRIALGVGVVAGMLGVTFFGLFFTPVFYSVIMKFTDRNKTQDSGGEANAETSPKPAAS</sequence>
<keyword evidence="3" id="KW-0813">Transport</keyword>
<dbReference type="SUPFAM" id="SSF82693">
    <property type="entry name" value="Multidrug efflux transporter AcrB pore domain, PN1, PN2, PC1 and PC2 subdomains"/>
    <property type="match status" value="3"/>
</dbReference>
<evidence type="ECO:0000256" key="10">
    <source>
        <dbReference type="SAM" id="Phobius"/>
    </source>
</evidence>
<evidence type="ECO:0000256" key="7">
    <source>
        <dbReference type="ARBA" id="ARBA00022989"/>
    </source>
</evidence>
<comment type="similarity">
    <text evidence="2">Belongs to the resistance-nodulation-cell division (RND) (TC 2.A.6) family.</text>
</comment>
<dbReference type="Gene3D" id="3.30.2090.10">
    <property type="entry name" value="Multidrug efflux transporter AcrB TolC docking domain, DN and DC subdomains"/>
    <property type="match status" value="2"/>
</dbReference>
<dbReference type="NCBIfam" id="TIGR00915">
    <property type="entry name" value="2A0602"/>
    <property type="match status" value="1"/>
</dbReference>
<gene>
    <name evidence="11" type="primary">bepE_1</name>
    <name evidence="11" type="ORF">CA54_36330</name>
</gene>
<keyword evidence="12" id="KW-1185">Reference proteome</keyword>
<dbReference type="SUPFAM" id="SSF82714">
    <property type="entry name" value="Multidrug efflux transporter AcrB TolC docking domain, DN and DC subdomains"/>
    <property type="match status" value="2"/>
</dbReference>
<evidence type="ECO:0000256" key="8">
    <source>
        <dbReference type="ARBA" id="ARBA00023136"/>
    </source>
</evidence>
<comment type="subcellular location">
    <subcellularLocation>
        <location evidence="1">Cell inner membrane</location>
        <topology evidence="1">Multi-pass membrane protein</topology>
    </subcellularLocation>
</comment>
<feature type="transmembrane region" description="Helical" evidence="10">
    <location>
        <begin position="993"/>
        <end position="1013"/>
    </location>
</feature>
<evidence type="ECO:0000256" key="6">
    <source>
        <dbReference type="ARBA" id="ARBA00022692"/>
    </source>
</evidence>
<dbReference type="FunFam" id="1.20.1640.10:FF:000001">
    <property type="entry name" value="Efflux pump membrane transporter"/>
    <property type="match status" value="1"/>
</dbReference>
<dbReference type="PANTHER" id="PTHR32063:SF11">
    <property type="entry name" value="CATION OR DRUG EFFLUX SYSTEM PROTEIN"/>
    <property type="match status" value="1"/>
</dbReference>
<evidence type="ECO:0000256" key="4">
    <source>
        <dbReference type="ARBA" id="ARBA00022475"/>
    </source>
</evidence>
<name>A0A5C6BVM6_9PLAN</name>
<dbReference type="GO" id="GO:0015562">
    <property type="term" value="F:efflux transmembrane transporter activity"/>
    <property type="evidence" value="ECO:0007669"/>
    <property type="project" value="InterPro"/>
</dbReference>
<dbReference type="SUPFAM" id="SSF82866">
    <property type="entry name" value="Multidrug efflux transporter AcrB transmembrane domain"/>
    <property type="match status" value="2"/>
</dbReference>
<dbReference type="Gene3D" id="3.30.70.1430">
    <property type="entry name" value="Multidrug efflux transporter AcrB pore domain"/>
    <property type="match status" value="2"/>
</dbReference>
<dbReference type="RefSeq" id="WP_146372037.1">
    <property type="nucleotide sequence ID" value="NZ_SJPP01000001.1"/>
</dbReference>
<dbReference type="GO" id="GO:0042910">
    <property type="term" value="F:xenobiotic transmembrane transporter activity"/>
    <property type="evidence" value="ECO:0007669"/>
    <property type="project" value="TreeGrafter"/>
</dbReference>
<feature type="transmembrane region" description="Helical" evidence="10">
    <location>
        <begin position="548"/>
        <end position="572"/>
    </location>
</feature>
<keyword evidence="8 10" id="KW-0472">Membrane</keyword>
<evidence type="ECO:0000256" key="1">
    <source>
        <dbReference type="ARBA" id="ARBA00004429"/>
    </source>
</evidence>
<reference evidence="11 12" key="1">
    <citation type="submission" date="2019-02" db="EMBL/GenBank/DDBJ databases">
        <title>Deep-cultivation of Planctomycetes and their phenomic and genomic characterization uncovers novel biology.</title>
        <authorList>
            <person name="Wiegand S."/>
            <person name="Jogler M."/>
            <person name="Boedeker C."/>
            <person name="Pinto D."/>
            <person name="Vollmers J."/>
            <person name="Rivas-Marin E."/>
            <person name="Kohn T."/>
            <person name="Peeters S.H."/>
            <person name="Heuer A."/>
            <person name="Rast P."/>
            <person name="Oberbeckmann S."/>
            <person name="Bunk B."/>
            <person name="Jeske O."/>
            <person name="Meyerdierks A."/>
            <person name="Storesund J.E."/>
            <person name="Kallscheuer N."/>
            <person name="Luecker S."/>
            <person name="Lage O.M."/>
            <person name="Pohl T."/>
            <person name="Merkel B.J."/>
            <person name="Hornburger P."/>
            <person name="Mueller R.-W."/>
            <person name="Bruemmer F."/>
            <person name="Labrenz M."/>
            <person name="Spormann A.M."/>
            <person name="Op Den Camp H."/>
            <person name="Overmann J."/>
            <person name="Amann R."/>
            <person name="Jetten M.S.M."/>
            <person name="Mascher T."/>
            <person name="Medema M.H."/>
            <person name="Devos D.P."/>
            <person name="Kaster A.-K."/>
            <person name="Ovreas L."/>
            <person name="Rohde M."/>
            <person name="Galperin M.Y."/>
            <person name="Jogler C."/>
        </authorList>
    </citation>
    <scope>NUCLEOTIDE SEQUENCE [LARGE SCALE GENOMIC DNA]</scope>
    <source>
        <strain evidence="11 12">CA54</strain>
    </source>
</reference>
<feature type="transmembrane region" description="Helical" evidence="10">
    <location>
        <begin position="350"/>
        <end position="369"/>
    </location>
</feature>
<evidence type="ECO:0000256" key="9">
    <source>
        <dbReference type="SAM" id="MobiDB-lite"/>
    </source>
</evidence>
<feature type="transmembrane region" description="Helical" evidence="10">
    <location>
        <begin position="1019"/>
        <end position="1047"/>
    </location>
</feature>
<accession>A0A5C6BVM6</accession>
<dbReference type="Gene3D" id="3.30.70.1320">
    <property type="entry name" value="Multidrug efflux transporter AcrB pore domain like"/>
    <property type="match status" value="1"/>
</dbReference>
<feature type="transmembrane region" description="Helical" evidence="10">
    <location>
        <begin position="12"/>
        <end position="31"/>
    </location>
</feature>
<dbReference type="OrthoDB" id="220575at2"/>
<dbReference type="Gene3D" id="1.20.1640.10">
    <property type="entry name" value="Multidrug efflux transporter AcrB transmembrane domain"/>
    <property type="match status" value="2"/>
</dbReference>
<protein>
    <submittedName>
        <fullName evidence="11">Efflux pump membrane transporter BepE</fullName>
    </submittedName>
</protein>
<dbReference type="FunFam" id="3.30.70.1430:FF:000001">
    <property type="entry name" value="Efflux pump membrane transporter"/>
    <property type="match status" value="1"/>
</dbReference>
<feature type="transmembrane region" description="Helical" evidence="10">
    <location>
        <begin position="404"/>
        <end position="426"/>
    </location>
</feature>
<feature type="transmembrane region" description="Helical" evidence="10">
    <location>
        <begin position="376"/>
        <end position="398"/>
    </location>
</feature>
<evidence type="ECO:0000256" key="2">
    <source>
        <dbReference type="ARBA" id="ARBA00010942"/>
    </source>
</evidence>
<feature type="transmembrane region" description="Helical" evidence="10">
    <location>
        <begin position="447"/>
        <end position="467"/>
    </location>
</feature>
<comment type="caution">
    <text evidence="11">The sequence shown here is derived from an EMBL/GenBank/DDBJ whole genome shotgun (WGS) entry which is preliminary data.</text>
</comment>
<dbReference type="InterPro" id="IPR001036">
    <property type="entry name" value="Acrflvin-R"/>
</dbReference>
<dbReference type="Proteomes" id="UP000320735">
    <property type="component" value="Unassembled WGS sequence"/>
</dbReference>
<dbReference type="Pfam" id="PF00873">
    <property type="entry name" value="ACR_tran"/>
    <property type="match status" value="1"/>
</dbReference>
<evidence type="ECO:0000256" key="5">
    <source>
        <dbReference type="ARBA" id="ARBA00022519"/>
    </source>
</evidence>
<dbReference type="EMBL" id="SJPP01000001">
    <property type="protein sequence ID" value="TWU14764.1"/>
    <property type="molecule type" value="Genomic_DNA"/>
</dbReference>
<dbReference type="PRINTS" id="PR00702">
    <property type="entry name" value="ACRIFLAVINRP"/>
</dbReference>
<proteinExistence type="inferred from homology"/>
<dbReference type="InterPro" id="IPR004764">
    <property type="entry name" value="MdtF-like"/>
</dbReference>
<dbReference type="GO" id="GO:0005886">
    <property type="term" value="C:plasma membrane"/>
    <property type="evidence" value="ECO:0007669"/>
    <property type="project" value="UniProtKB-SubCell"/>
</dbReference>
<keyword evidence="4" id="KW-1003">Cell membrane</keyword>
<dbReference type="NCBIfam" id="NF000282">
    <property type="entry name" value="RND_permease_1"/>
    <property type="match status" value="1"/>
</dbReference>
<keyword evidence="6 10" id="KW-0812">Transmembrane</keyword>
<feature type="transmembrane region" description="Helical" evidence="10">
    <location>
        <begin position="894"/>
        <end position="911"/>
    </location>
</feature>
<feature type="transmembrane region" description="Helical" evidence="10">
    <location>
        <begin position="479"/>
        <end position="506"/>
    </location>
</feature>
<feature type="transmembrane region" description="Helical" evidence="10">
    <location>
        <begin position="917"/>
        <end position="938"/>
    </location>
</feature>
<evidence type="ECO:0000256" key="3">
    <source>
        <dbReference type="ARBA" id="ARBA00022448"/>
    </source>
</evidence>
<dbReference type="AlphaFoldDB" id="A0A5C6BVM6"/>
<keyword evidence="5" id="KW-0997">Cell inner membrane</keyword>
<dbReference type="Gene3D" id="3.30.70.1440">
    <property type="entry name" value="Multidrug efflux transporter AcrB pore domain"/>
    <property type="match status" value="1"/>
</dbReference>
<dbReference type="PANTHER" id="PTHR32063">
    <property type="match status" value="1"/>
</dbReference>
<feature type="region of interest" description="Disordered" evidence="9">
    <location>
        <begin position="1055"/>
        <end position="1074"/>
    </location>
</feature>
<keyword evidence="7 10" id="KW-1133">Transmembrane helix</keyword>
<organism evidence="11 12">
    <name type="scientific">Symmachiella macrocystis</name>
    <dbReference type="NCBI Taxonomy" id="2527985"/>
    <lineage>
        <taxon>Bacteria</taxon>
        <taxon>Pseudomonadati</taxon>
        <taxon>Planctomycetota</taxon>
        <taxon>Planctomycetia</taxon>
        <taxon>Planctomycetales</taxon>
        <taxon>Planctomycetaceae</taxon>
        <taxon>Symmachiella</taxon>
    </lineage>
</organism>
<dbReference type="GO" id="GO:0009636">
    <property type="term" value="P:response to toxic substance"/>
    <property type="evidence" value="ECO:0007669"/>
    <property type="project" value="UniProtKB-ARBA"/>
</dbReference>